<evidence type="ECO:0000313" key="3">
    <source>
        <dbReference type="Proteomes" id="UP000077262"/>
    </source>
</evidence>
<dbReference type="EMBL" id="LSTR01000025">
    <property type="protein sequence ID" value="OAH45433.1"/>
    <property type="molecule type" value="Genomic_DNA"/>
</dbReference>
<reference evidence="2 3" key="1">
    <citation type="submission" date="2016-02" db="EMBL/GenBank/DDBJ databases">
        <authorList>
            <person name="Wen L."/>
            <person name="He K."/>
            <person name="Yang H."/>
        </authorList>
    </citation>
    <scope>NUCLEOTIDE SEQUENCE [LARGE SCALE GENOMIC DNA]</scope>
    <source>
        <strain evidence="2 3">CD09_2</strain>
    </source>
</reference>
<dbReference type="InterPro" id="IPR039422">
    <property type="entry name" value="MarR/SlyA-like"/>
</dbReference>
<dbReference type="InterPro" id="IPR036388">
    <property type="entry name" value="WH-like_DNA-bd_sf"/>
</dbReference>
<dbReference type="Proteomes" id="UP000077262">
    <property type="component" value="Unassembled WGS sequence"/>
</dbReference>
<evidence type="ECO:0000313" key="2">
    <source>
        <dbReference type="EMBL" id="OAH45433.1"/>
    </source>
</evidence>
<protein>
    <recommendedName>
        <fullName evidence="1">HTH marR-type domain-containing protein</fullName>
    </recommendedName>
</protein>
<dbReference type="SMART" id="SM00347">
    <property type="entry name" value="HTH_MARR"/>
    <property type="match status" value="1"/>
</dbReference>
<dbReference type="Pfam" id="PF12802">
    <property type="entry name" value="MarR_2"/>
    <property type="match status" value="1"/>
</dbReference>
<accession>A0A177JWE3</accession>
<evidence type="ECO:0000259" key="1">
    <source>
        <dbReference type="PROSITE" id="PS50995"/>
    </source>
</evidence>
<gene>
    <name evidence="2" type="ORF">AX777_17650</name>
</gene>
<comment type="caution">
    <text evidence="2">The sequence shown here is derived from an EMBL/GenBank/DDBJ whole genome shotgun (WGS) entry which is preliminary data.</text>
</comment>
<dbReference type="PROSITE" id="PS50995">
    <property type="entry name" value="HTH_MARR_2"/>
    <property type="match status" value="1"/>
</dbReference>
<dbReference type="InterPro" id="IPR000835">
    <property type="entry name" value="HTH_MarR-typ"/>
</dbReference>
<name>A0A177JWE3_SPHYA</name>
<dbReference type="Gene3D" id="1.10.10.10">
    <property type="entry name" value="Winged helix-like DNA-binding domain superfamily/Winged helix DNA-binding domain"/>
    <property type="match status" value="1"/>
</dbReference>
<organism evidence="2 3">
    <name type="scientific">Sphingobium yanoikuyae</name>
    <name type="common">Sphingomonas yanoikuyae</name>
    <dbReference type="NCBI Taxonomy" id="13690"/>
    <lineage>
        <taxon>Bacteria</taxon>
        <taxon>Pseudomonadati</taxon>
        <taxon>Pseudomonadota</taxon>
        <taxon>Alphaproteobacteria</taxon>
        <taxon>Sphingomonadales</taxon>
        <taxon>Sphingomonadaceae</taxon>
        <taxon>Sphingobium</taxon>
    </lineage>
</organism>
<dbReference type="InterPro" id="IPR036390">
    <property type="entry name" value="WH_DNA-bd_sf"/>
</dbReference>
<dbReference type="GO" id="GO:0006950">
    <property type="term" value="P:response to stress"/>
    <property type="evidence" value="ECO:0007669"/>
    <property type="project" value="TreeGrafter"/>
</dbReference>
<dbReference type="PANTHER" id="PTHR33164">
    <property type="entry name" value="TRANSCRIPTIONAL REGULATOR, MARR FAMILY"/>
    <property type="match status" value="1"/>
</dbReference>
<feature type="domain" description="HTH marR-type" evidence="1">
    <location>
        <begin position="14"/>
        <end position="147"/>
    </location>
</feature>
<dbReference type="GO" id="GO:0003700">
    <property type="term" value="F:DNA-binding transcription factor activity"/>
    <property type="evidence" value="ECO:0007669"/>
    <property type="project" value="InterPro"/>
</dbReference>
<sequence length="161" mass="16921">MAGELSGVGGVAFHDCLCLKLRMSARQVTAIYDEQLAPVGIRITQFGVLAHLSEQGAVMAVVDLAAALRMDPTTLSRNLKPLERKGLLSIGPAPHHGRAKAITLSSAGADLLQRAAPLWKMAHDRVSVLLGQRTTVTLAKGLDLSLEKFGDTRATGASADG</sequence>
<dbReference type="SUPFAM" id="SSF46785">
    <property type="entry name" value="Winged helix' DNA-binding domain"/>
    <property type="match status" value="1"/>
</dbReference>
<proteinExistence type="predicted"/>
<dbReference type="AlphaFoldDB" id="A0A177JWE3"/>
<dbReference type="PANTHER" id="PTHR33164:SF105">
    <property type="entry name" value="TRANSCRIPTIONAL REPRESSOR PROTEIN-RELATED"/>
    <property type="match status" value="1"/>
</dbReference>